<feature type="domain" description="Transposase IS110-like N-terminal" evidence="1">
    <location>
        <begin position="7"/>
        <end position="162"/>
    </location>
</feature>
<feature type="domain" description="Transposase IS116/IS110/IS902 C-terminal" evidence="2">
    <location>
        <begin position="271"/>
        <end position="356"/>
    </location>
</feature>
<organism evidence="3 4">
    <name type="scientific">Corynebacterium diphtheriae</name>
    <dbReference type="NCBI Taxonomy" id="1717"/>
    <lineage>
        <taxon>Bacteria</taxon>
        <taxon>Bacillati</taxon>
        <taxon>Actinomycetota</taxon>
        <taxon>Actinomycetes</taxon>
        <taxon>Mycobacteriales</taxon>
        <taxon>Corynebacteriaceae</taxon>
        <taxon>Corynebacterium</taxon>
    </lineage>
</organism>
<dbReference type="Pfam" id="PF01548">
    <property type="entry name" value="DEDD_Tnp_IS110"/>
    <property type="match status" value="1"/>
</dbReference>
<protein>
    <submittedName>
        <fullName evidence="3">IS110 family transposase</fullName>
    </submittedName>
</protein>
<dbReference type="GeneID" id="29422978"/>
<dbReference type="InterPro" id="IPR003346">
    <property type="entry name" value="Transposase_20"/>
</dbReference>
<evidence type="ECO:0000259" key="1">
    <source>
        <dbReference type="Pfam" id="PF01548"/>
    </source>
</evidence>
<dbReference type="InterPro" id="IPR047650">
    <property type="entry name" value="Transpos_IS110"/>
</dbReference>
<dbReference type="GO" id="GO:0006313">
    <property type="term" value="P:DNA transposition"/>
    <property type="evidence" value="ECO:0007669"/>
    <property type="project" value="InterPro"/>
</dbReference>
<reference evidence="3 4" key="1">
    <citation type="submission" date="2020-02" db="EMBL/GenBank/DDBJ databases">
        <authorList>
            <person name="Brisse S."/>
        </authorList>
    </citation>
    <scope>NUCLEOTIDE SEQUENCE [LARGE SCALE GENOMIC DNA]</scope>
    <source>
        <strain evidence="3">CIP107547</strain>
    </source>
</reference>
<dbReference type="Proteomes" id="UP000480222">
    <property type="component" value="Unassembled WGS sequence"/>
</dbReference>
<comment type="caution">
    <text evidence="3">The sequence shown here is derived from an EMBL/GenBank/DDBJ whole genome shotgun (WGS) entry which is preliminary data.</text>
</comment>
<proteinExistence type="predicted"/>
<sequence length="402" mass="45020">MTYDYVIGMDACKYFHHACVLDIDGTQVLSKRINQNEQSLRALFSAFSAYDHKVLVVVDQPNNIGRLTVAVAQDIGIDVRYLPGLAMRQLSRIHAGNAKTDIRDAYIIAHAAKNLPESLRSVDRVEEAFLQLKVLNGIDEDLARSYTRLINQIRSALVGCYPQFEQALRGQIIHRKWVLHLLARYGGPTKIKRLGKAKAAAFARRYKARNPEPVLDAIFAAISEQTVTIAGAHYAEMGVAMSAKDALLKLEHRQQIEKEVIELINDIPHTQFLLSMPGIGPKTAAQILMTAGDMSDFPSAGHLASYAGLSPRTNQSGTSIMSNSLNRAGNKKLKNALWQSSFASIRFHERSRQFYERKRREGKRHNAAVVALARRRLNVLYAMMRNHEHYHDPAPSQEDLAA</sequence>
<dbReference type="RefSeq" id="WP_010935562.1">
    <property type="nucleotide sequence ID" value="NZ_CP020410.2"/>
</dbReference>
<accession>A0A0D6GLZ3</accession>
<dbReference type="KEGG" id="cdip:ERS451417_01631"/>
<evidence type="ECO:0000313" key="4">
    <source>
        <dbReference type="Proteomes" id="UP000480222"/>
    </source>
</evidence>
<evidence type="ECO:0000259" key="2">
    <source>
        <dbReference type="Pfam" id="PF02371"/>
    </source>
</evidence>
<dbReference type="PANTHER" id="PTHR33055">
    <property type="entry name" value="TRANSPOSASE FOR INSERTION SEQUENCE ELEMENT IS1111A"/>
    <property type="match status" value="1"/>
</dbReference>
<dbReference type="OMA" id="SDWFFAF"/>
<dbReference type="KEGG" id="cdip:ERS451417_00695"/>
<dbReference type="OrthoDB" id="3188901at2"/>
<dbReference type="KEGG" id="cdi:DIP2083"/>
<dbReference type="GO" id="GO:0003677">
    <property type="term" value="F:DNA binding"/>
    <property type="evidence" value="ECO:0007669"/>
    <property type="project" value="InterPro"/>
</dbReference>
<dbReference type="PANTHER" id="PTHR33055:SF3">
    <property type="entry name" value="PUTATIVE TRANSPOSASE FOR IS117-RELATED"/>
    <property type="match status" value="1"/>
</dbReference>
<dbReference type="Pfam" id="PF02371">
    <property type="entry name" value="Transposase_20"/>
    <property type="match status" value="1"/>
</dbReference>
<dbReference type="InterPro" id="IPR002525">
    <property type="entry name" value="Transp_IS110-like_N"/>
</dbReference>
<dbReference type="NCBIfam" id="NF033542">
    <property type="entry name" value="transpos_IS110"/>
    <property type="match status" value="1"/>
</dbReference>
<dbReference type="GO" id="GO:0004803">
    <property type="term" value="F:transposase activity"/>
    <property type="evidence" value="ECO:0007669"/>
    <property type="project" value="InterPro"/>
</dbReference>
<name>A0A0D6GLZ3_CORDP</name>
<dbReference type="AlphaFoldDB" id="A0A0D6GLZ3"/>
<evidence type="ECO:0000313" key="3">
    <source>
        <dbReference type="EMBL" id="CAB0624035.1"/>
    </source>
</evidence>
<gene>
    <name evidence="3" type="ORF">CIP107547_02473</name>
</gene>
<dbReference type="EMBL" id="CADDAV010000036">
    <property type="protein sequence ID" value="CAB0624035.1"/>
    <property type="molecule type" value="Genomic_DNA"/>
</dbReference>